<organism evidence="1 2">
    <name type="scientific">Plasticicumulans lactativorans</name>
    <dbReference type="NCBI Taxonomy" id="1133106"/>
    <lineage>
        <taxon>Bacteria</taxon>
        <taxon>Pseudomonadati</taxon>
        <taxon>Pseudomonadota</taxon>
        <taxon>Gammaproteobacteria</taxon>
        <taxon>Candidatus Competibacteraceae</taxon>
        <taxon>Plasticicumulans</taxon>
    </lineage>
</organism>
<sequence>MLYSMNQIALYLNLASGRIKKDGGRLTYLTDTDSPVLAATAGDGQETQILFVRDALWIANNDDQDSLLQQELLNKLGIKTPEQLVQHVETYQGRVFARIKIKGAYEYAEPDSPGKLALFELASRNEKGEPQAVAYPAPITVFPKAVANPKYTLVEPDGDGTKPPVAGIVFVVGNYAGANTGVNEHAEQKLLAALLHVPDSITGTLPLYGCKRQCAVCEGVFKKAIPRLKSRSRYLNCTAHDDRTVEHYQQQAHPSNIKALDVDKYFPA</sequence>
<dbReference type="Proteomes" id="UP000295765">
    <property type="component" value="Unassembled WGS sequence"/>
</dbReference>
<comment type="caution">
    <text evidence="1">The sequence shown here is derived from an EMBL/GenBank/DDBJ whole genome shotgun (WGS) entry which is preliminary data.</text>
</comment>
<reference evidence="1 2" key="1">
    <citation type="submission" date="2019-03" db="EMBL/GenBank/DDBJ databases">
        <title>Genomic Encyclopedia of Type Strains, Phase IV (KMG-IV): sequencing the most valuable type-strain genomes for metagenomic binning, comparative biology and taxonomic classification.</title>
        <authorList>
            <person name="Goeker M."/>
        </authorList>
    </citation>
    <scope>NUCLEOTIDE SEQUENCE [LARGE SCALE GENOMIC DNA]</scope>
    <source>
        <strain evidence="1 2">DSM 25287</strain>
    </source>
</reference>
<dbReference type="AlphaFoldDB" id="A0A4R2LQF2"/>
<evidence type="ECO:0000313" key="1">
    <source>
        <dbReference type="EMBL" id="TCO81774.1"/>
    </source>
</evidence>
<protein>
    <submittedName>
        <fullName evidence="1">Uncharacterized protein</fullName>
    </submittedName>
</protein>
<dbReference type="EMBL" id="SLWY01000007">
    <property type="protein sequence ID" value="TCO81774.1"/>
    <property type="molecule type" value="Genomic_DNA"/>
</dbReference>
<gene>
    <name evidence="1" type="ORF">EV699_107168</name>
</gene>
<name>A0A4R2LQF2_9GAMM</name>
<dbReference type="OrthoDB" id="9950929at2"/>
<proteinExistence type="predicted"/>
<evidence type="ECO:0000313" key="2">
    <source>
        <dbReference type="Proteomes" id="UP000295765"/>
    </source>
</evidence>
<keyword evidence="2" id="KW-1185">Reference proteome</keyword>
<accession>A0A4R2LQF2</accession>
<dbReference type="RefSeq" id="WP_132541023.1">
    <property type="nucleotide sequence ID" value="NZ_SLWY01000007.1"/>
</dbReference>